<evidence type="ECO:0000313" key="2">
    <source>
        <dbReference type="EMBL" id="MDS1820970.1"/>
    </source>
</evidence>
<organism evidence="2 3">
    <name type="scientific">Vibrio parahaemolyticus</name>
    <dbReference type="NCBI Taxonomy" id="670"/>
    <lineage>
        <taxon>Bacteria</taxon>
        <taxon>Pseudomonadati</taxon>
        <taxon>Pseudomonadota</taxon>
        <taxon>Gammaproteobacteria</taxon>
        <taxon>Vibrionales</taxon>
        <taxon>Vibrionaceae</taxon>
        <taxon>Vibrio</taxon>
    </lineage>
</organism>
<dbReference type="RefSeq" id="WP_311019757.1">
    <property type="nucleotide sequence ID" value="NZ_JAUHGG010000003.1"/>
</dbReference>
<comment type="caution">
    <text evidence="2">The sequence shown here is derived from an EMBL/GenBank/DDBJ whole genome shotgun (WGS) entry which is preliminary data.</text>
</comment>
<evidence type="ECO:0000313" key="3">
    <source>
        <dbReference type="Proteomes" id="UP001253193"/>
    </source>
</evidence>
<protein>
    <submittedName>
        <fullName evidence="2">Uncharacterized protein</fullName>
    </submittedName>
</protein>
<keyword evidence="1" id="KW-0472">Membrane</keyword>
<name>A0AAW8PYQ9_VIBPH</name>
<dbReference type="Proteomes" id="UP001253193">
    <property type="component" value="Unassembled WGS sequence"/>
</dbReference>
<sequence length="136" mass="15342">MRLFEKISKKRILPKKYSVHVRVAVTLIVVGISASSVKQFFIDDSLLLNHVDLESGITCKISSESGIGLASCEKNPSLGLDLREVDLQPKKWEYSLGGNDWVEVEREGFSMGLKVKVRSNIFDNIVVNEINYEKQK</sequence>
<dbReference type="EMBL" id="JAUHGG010000003">
    <property type="protein sequence ID" value="MDS1820970.1"/>
    <property type="molecule type" value="Genomic_DNA"/>
</dbReference>
<reference evidence="2" key="1">
    <citation type="submission" date="2023-06" db="EMBL/GenBank/DDBJ databases">
        <title>Genomic Diversity of Vibrio spp. and Metagenomic Analysis of Pathogens in Florida Gulf Coastal Waters Following Hurricane Ian.</title>
        <authorList>
            <person name="Brumfield K.D."/>
        </authorList>
    </citation>
    <scope>NUCLEOTIDE SEQUENCE</scope>
    <source>
        <strain evidence="2">WBS2B-138</strain>
    </source>
</reference>
<feature type="transmembrane region" description="Helical" evidence="1">
    <location>
        <begin position="21"/>
        <end position="41"/>
    </location>
</feature>
<gene>
    <name evidence="2" type="ORF">QX249_09900</name>
</gene>
<keyword evidence="1" id="KW-1133">Transmembrane helix</keyword>
<keyword evidence="1" id="KW-0812">Transmembrane</keyword>
<dbReference type="AlphaFoldDB" id="A0AAW8PYQ9"/>
<accession>A0AAW8PYQ9</accession>
<proteinExistence type="predicted"/>
<evidence type="ECO:0000256" key="1">
    <source>
        <dbReference type="SAM" id="Phobius"/>
    </source>
</evidence>